<reference evidence="5" key="1">
    <citation type="submission" date="2022-07" db="EMBL/GenBank/DDBJ databases">
        <title>Phylogenomic reconstructions and comparative analyses of Kickxellomycotina fungi.</title>
        <authorList>
            <person name="Reynolds N.K."/>
            <person name="Stajich J.E."/>
            <person name="Barry K."/>
            <person name="Grigoriev I.V."/>
            <person name="Crous P."/>
            <person name="Smith M.E."/>
        </authorList>
    </citation>
    <scope>NUCLEOTIDE SEQUENCE</scope>
    <source>
        <strain evidence="5">NBRC 100468</strain>
    </source>
</reference>
<dbReference type="Proteomes" id="UP001150538">
    <property type="component" value="Unassembled WGS sequence"/>
</dbReference>
<evidence type="ECO:0000313" key="5">
    <source>
        <dbReference type="EMBL" id="KAJ1917526.1"/>
    </source>
</evidence>
<protein>
    <recommendedName>
        <fullName evidence="4">Fork-head domain-containing protein</fullName>
    </recommendedName>
</protein>
<evidence type="ECO:0000259" key="4">
    <source>
        <dbReference type="PROSITE" id="PS50039"/>
    </source>
</evidence>
<keyword evidence="2" id="KW-0539">Nucleus</keyword>
<dbReference type="PROSITE" id="PS00657">
    <property type="entry name" value="FORK_HEAD_1"/>
    <property type="match status" value="1"/>
</dbReference>
<comment type="caution">
    <text evidence="5">The sequence shown here is derived from an EMBL/GenBank/DDBJ whole genome shotgun (WGS) entry which is preliminary data.</text>
</comment>
<dbReference type="PANTHER" id="PTHR11829">
    <property type="entry name" value="FORKHEAD BOX PROTEIN"/>
    <property type="match status" value="1"/>
</dbReference>
<feature type="DNA-binding region" description="Fork-head" evidence="2">
    <location>
        <begin position="44"/>
        <end position="143"/>
    </location>
</feature>
<dbReference type="GO" id="GO:0005634">
    <property type="term" value="C:nucleus"/>
    <property type="evidence" value="ECO:0007669"/>
    <property type="project" value="UniProtKB-SubCell"/>
</dbReference>
<accession>A0A9W8DPN1</accession>
<feature type="region of interest" description="Disordered" evidence="3">
    <location>
        <begin position="274"/>
        <end position="326"/>
    </location>
</feature>
<evidence type="ECO:0000256" key="1">
    <source>
        <dbReference type="ARBA" id="ARBA00023125"/>
    </source>
</evidence>
<dbReference type="PANTHER" id="PTHR11829:SF343">
    <property type="entry name" value="FORK-HEAD DOMAIN-CONTAINING PROTEIN"/>
    <property type="match status" value="1"/>
</dbReference>
<dbReference type="Pfam" id="PF00250">
    <property type="entry name" value="Forkhead"/>
    <property type="match status" value="1"/>
</dbReference>
<organism evidence="5 6">
    <name type="scientific">Mycoemilia scoparia</name>
    <dbReference type="NCBI Taxonomy" id="417184"/>
    <lineage>
        <taxon>Eukaryota</taxon>
        <taxon>Fungi</taxon>
        <taxon>Fungi incertae sedis</taxon>
        <taxon>Zoopagomycota</taxon>
        <taxon>Kickxellomycotina</taxon>
        <taxon>Kickxellomycetes</taxon>
        <taxon>Kickxellales</taxon>
        <taxon>Kickxellaceae</taxon>
        <taxon>Mycoemilia</taxon>
    </lineage>
</organism>
<dbReference type="InterPro" id="IPR018122">
    <property type="entry name" value="TF_fork_head_CS_1"/>
</dbReference>
<dbReference type="Gene3D" id="1.10.10.10">
    <property type="entry name" value="Winged helix-like DNA-binding domain superfamily/Winged helix DNA-binding domain"/>
    <property type="match status" value="1"/>
</dbReference>
<dbReference type="AlphaFoldDB" id="A0A9W8DPN1"/>
<comment type="subcellular location">
    <subcellularLocation>
        <location evidence="2">Nucleus</location>
    </subcellularLocation>
</comment>
<dbReference type="InterPro" id="IPR050211">
    <property type="entry name" value="FOX_domain-containing"/>
</dbReference>
<dbReference type="SUPFAM" id="SSF46785">
    <property type="entry name" value="Winged helix' DNA-binding domain"/>
    <property type="match status" value="1"/>
</dbReference>
<evidence type="ECO:0000313" key="6">
    <source>
        <dbReference type="Proteomes" id="UP001150538"/>
    </source>
</evidence>
<dbReference type="InterPro" id="IPR036388">
    <property type="entry name" value="WH-like_DNA-bd_sf"/>
</dbReference>
<keyword evidence="1 2" id="KW-0238">DNA-binding</keyword>
<dbReference type="GO" id="GO:0000978">
    <property type="term" value="F:RNA polymerase II cis-regulatory region sequence-specific DNA binding"/>
    <property type="evidence" value="ECO:0007669"/>
    <property type="project" value="TreeGrafter"/>
</dbReference>
<dbReference type="SMART" id="SM00339">
    <property type="entry name" value="FH"/>
    <property type="match status" value="1"/>
</dbReference>
<dbReference type="GO" id="GO:0000981">
    <property type="term" value="F:DNA-binding transcription factor activity, RNA polymerase II-specific"/>
    <property type="evidence" value="ECO:0007669"/>
    <property type="project" value="TreeGrafter"/>
</dbReference>
<name>A0A9W8DPN1_9FUNG</name>
<gene>
    <name evidence="5" type="ORF">H4219_003159</name>
</gene>
<evidence type="ECO:0000256" key="3">
    <source>
        <dbReference type="SAM" id="MobiDB-lite"/>
    </source>
</evidence>
<feature type="domain" description="Fork-head" evidence="4">
    <location>
        <begin position="44"/>
        <end position="143"/>
    </location>
</feature>
<proteinExistence type="predicted"/>
<dbReference type="PRINTS" id="PR00053">
    <property type="entry name" value="FORKHEAD"/>
</dbReference>
<dbReference type="OrthoDB" id="5954824at2759"/>
<feature type="compositionally biased region" description="Basic and acidic residues" evidence="3">
    <location>
        <begin position="283"/>
        <end position="293"/>
    </location>
</feature>
<dbReference type="CDD" id="cd00059">
    <property type="entry name" value="FH_FOX"/>
    <property type="match status" value="1"/>
</dbReference>
<dbReference type="EMBL" id="JANBPU010000069">
    <property type="protein sequence ID" value="KAJ1917526.1"/>
    <property type="molecule type" value="Genomic_DNA"/>
</dbReference>
<dbReference type="InterPro" id="IPR036390">
    <property type="entry name" value="WH_DNA-bd_sf"/>
</dbReference>
<keyword evidence="6" id="KW-1185">Reference proteome</keyword>
<feature type="compositionally biased region" description="Low complexity" evidence="3">
    <location>
        <begin position="306"/>
        <end position="320"/>
    </location>
</feature>
<sequence>MPGTSTSSKINTIPQSTSNVTTHSQFIYHSPETIQSSAVRKRRRPPYSYTALIAQAILTSPHHRLTLREIYDWIQVHYPLICKGPDVGWQNTIRHNLSLNQCFRRIPRNELPIEVSSRLRGKGSYWTVNEGMMDENTRKRVGEALMNTPVPETAGPSKQILAHHNPLPEHMHQYVLVDSVQSYKYRGEFISTGATGPEAPMPNDSFISPIPRPASASGLMFSSGCYTPRSISTSSDYVKRQRISGSFMPQPHFITPTAPQNPVRGRSLTSISALGIKPPIHSQDGRRSAEDSKPYCFTPFPSPKMPSSASTPVSPSSKLSIKNLLN</sequence>
<dbReference type="InterPro" id="IPR001766">
    <property type="entry name" value="Fork_head_dom"/>
</dbReference>
<dbReference type="PROSITE" id="PS50039">
    <property type="entry name" value="FORK_HEAD_3"/>
    <property type="match status" value="1"/>
</dbReference>
<evidence type="ECO:0000256" key="2">
    <source>
        <dbReference type="PROSITE-ProRule" id="PRU00089"/>
    </source>
</evidence>